<reference evidence="3" key="1">
    <citation type="journal article" date="2019" name="Int. J. Syst. Evol. Microbiol.">
        <title>The Global Catalogue of Microorganisms (GCM) 10K type strain sequencing project: providing services to taxonomists for standard genome sequencing and annotation.</title>
        <authorList>
            <consortium name="The Broad Institute Genomics Platform"/>
            <consortium name="The Broad Institute Genome Sequencing Center for Infectious Disease"/>
            <person name="Wu L."/>
            <person name="Ma J."/>
        </authorList>
    </citation>
    <scope>NUCLEOTIDE SEQUENCE [LARGE SCALE GENOMIC DNA]</scope>
    <source>
        <strain evidence="3">JCM 31486</strain>
    </source>
</reference>
<evidence type="ECO:0000313" key="3">
    <source>
        <dbReference type="Proteomes" id="UP001597045"/>
    </source>
</evidence>
<accession>A0ABW3MML6</accession>
<comment type="caution">
    <text evidence="2">The sequence shown here is derived from an EMBL/GenBank/DDBJ whole genome shotgun (WGS) entry which is preliminary data.</text>
</comment>
<organism evidence="2 3">
    <name type="scientific">Kibdelosporangium lantanae</name>
    <dbReference type="NCBI Taxonomy" id="1497396"/>
    <lineage>
        <taxon>Bacteria</taxon>
        <taxon>Bacillati</taxon>
        <taxon>Actinomycetota</taxon>
        <taxon>Actinomycetes</taxon>
        <taxon>Pseudonocardiales</taxon>
        <taxon>Pseudonocardiaceae</taxon>
        <taxon>Kibdelosporangium</taxon>
    </lineage>
</organism>
<keyword evidence="1" id="KW-1133">Transmembrane helix</keyword>
<evidence type="ECO:0000256" key="1">
    <source>
        <dbReference type="SAM" id="Phobius"/>
    </source>
</evidence>
<feature type="transmembrane region" description="Helical" evidence="1">
    <location>
        <begin position="26"/>
        <end position="46"/>
    </location>
</feature>
<feature type="transmembrane region" description="Helical" evidence="1">
    <location>
        <begin position="81"/>
        <end position="104"/>
    </location>
</feature>
<dbReference type="InterPro" id="IPR018650">
    <property type="entry name" value="STSV1_Orf64"/>
</dbReference>
<sequence length="186" mass="20103">MLVKEDLPITLAAIGVYLVLKGQRRLGLWVFGLSLAAFVLTITVVIPSMNPVGEYAFTGDIGPNRTVWETVSTLFTPSQKVLLLAALLAPTAFLALFSPITALAVPTLLWRLASVNPSHWTTGFHYNAVLMPILYLGLVDALTTGRRYLPAPTFRRARMAVVAVCVVMTIGGVTLEPLGRLTDPVT</sequence>
<keyword evidence="1" id="KW-0472">Membrane</keyword>
<proteinExistence type="predicted"/>
<keyword evidence="1" id="KW-0812">Transmembrane</keyword>
<feature type="non-terminal residue" evidence="2">
    <location>
        <position position="186"/>
    </location>
</feature>
<name>A0ABW3MML6_9PSEU</name>
<gene>
    <name evidence="2" type="ORF">ACFQ1S_42765</name>
</gene>
<dbReference type="Proteomes" id="UP001597045">
    <property type="component" value="Unassembled WGS sequence"/>
</dbReference>
<feature type="transmembrane region" description="Helical" evidence="1">
    <location>
        <begin position="157"/>
        <end position="175"/>
    </location>
</feature>
<feature type="transmembrane region" description="Helical" evidence="1">
    <location>
        <begin position="124"/>
        <end position="145"/>
    </location>
</feature>
<evidence type="ECO:0000313" key="2">
    <source>
        <dbReference type="EMBL" id="MFD1051810.1"/>
    </source>
</evidence>
<protein>
    <submittedName>
        <fullName evidence="2">DUF2079 domain-containing protein</fullName>
    </submittedName>
</protein>
<keyword evidence="3" id="KW-1185">Reference proteome</keyword>
<dbReference type="Pfam" id="PF09852">
    <property type="entry name" value="DUF2079"/>
    <property type="match status" value="1"/>
</dbReference>
<dbReference type="EMBL" id="JBHTIS010003887">
    <property type="protein sequence ID" value="MFD1051810.1"/>
    <property type="molecule type" value="Genomic_DNA"/>
</dbReference>